<keyword evidence="2" id="KW-0012">Acyltransferase</keyword>
<gene>
    <name evidence="2" type="ORF">KB213_12660</name>
</gene>
<keyword evidence="1" id="KW-0472">Membrane</keyword>
<feature type="transmembrane region" description="Helical" evidence="1">
    <location>
        <begin position="42"/>
        <end position="64"/>
    </location>
</feature>
<dbReference type="EMBL" id="JAGRQH010000274">
    <property type="protein sequence ID" value="MBR0560886.1"/>
    <property type="molecule type" value="Genomic_DNA"/>
</dbReference>
<keyword evidence="3" id="KW-1185">Reference proteome</keyword>
<organism evidence="2 3">
    <name type="scientific">Neokomagataea anthophila</name>
    <dbReference type="NCBI Taxonomy" id="2826925"/>
    <lineage>
        <taxon>Bacteria</taxon>
        <taxon>Pseudomonadati</taxon>
        <taxon>Pseudomonadota</taxon>
        <taxon>Alphaproteobacteria</taxon>
        <taxon>Acetobacterales</taxon>
        <taxon>Acetobacteraceae</taxon>
        <taxon>Neokomagataea</taxon>
    </lineage>
</organism>
<dbReference type="GO" id="GO:0016746">
    <property type="term" value="F:acyltransferase activity"/>
    <property type="evidence" value="ECO:0007669"/>
    <property type="project" value="UniProtKB-KW"/>
</dbReference>
<keyword evidence="2" id="KW-0808">Transferase</keyword>
<evidence type="ECO:0000256" key="1">
    <source>
        <dbReference type="SAM" id="Phobius"/>
    </source>
</evidence>
<sequence length="65" mass="7112">MARNAGLDCMLGAAVLLVLGNHIGIRMPLSHTAIVDIFPKWFLSGLNYNVTEAVYVFFVLSGFLI</sequence>
<evidence type="ECO:0000313" key="3">
    <source>
        <dbReference type="Proteomes" id="UP000677812"/>
    </source>
</evidence>
<reference evidence="2 3" key="1">
    <citation type="submission" date="2021-04" db="EMBL/GenBank/DDBJ databases">
        <title>The complete genome sequence of Neokomagataea sp. TBRC 2177.</title>
        <authorList>
            <person name="Charoenyingcharoen P."/>
            <person name="Yukphan P."/>
        </authorList>
    </citation>
    <scope>NUCLEOTIDE SEQUENCE [LARGE SCALE GENOMIC DNA]</scope>
    <source>
        <strain evidence="2 3">TBRC 2177</strain>
    </source>
</reference>
<proteinExistence type="predicted"/>
<comment type="caution">
    <text evidence="2">The sequence shown here is derived from an EMBL/GenBank/DDBJ whole genome shotgun (WGS) entry which is preliminary data.</text>
</comment>
<keyword evidence="1" id="KW-0812">Transmembrane</keyword>
<accession>A0ABS5EAG0</accession>
<evidence type="ECO:0000313" key="2">
    <source>
        <dbReference type="EMBL" id="MBR0560886.1"/>
    </source>
</evidence>
<keyword evidence="1" id="KW-1133">Transmembrane helix</keyword>
<feature type="non-terminal residue" evidence="2">
    <location>
        <position position="65"/>
    </location>
</feature>
<name>A0ABS5EAG0_9PROT</name>
<dbReference type="Proteomes" id="UP000677812">
    <property type="component" value="Unassembled WGS sequence"/>
</dbReference>
<protein>
    <submittedName>
        <fullName evidence="2">Acyltransferase</fullName>
    </submittedName>
</protein>